<dbReference type="AlphaFoldDB" id="A0A0K2JI24"/>
<evidence type="ECO:0000313" key="3">
    <source>
        <dbReference type="Proteomes" id="UP000062963"/>
    </source>
</evidence>
<dbReference type="KEGG" id="skn:SKUN_001207"/>
<name>A0A0K2JI24_SPIKU</name>
<gene>
    <name evidence="2" type="ORF">SKUN_001207</name>
</gene>
<dbReference type="Pfam" id="PF23343">
    <property type="entry name" value="REP_ORF2-G2P"/>
    <property type="match status" value="1"/>
</dbReference>
<dbReference type="EMBL" id="CP010899">
    <property type="protein sequence ID" value="ALA98082.1"/>
    <property type="molecule type" value="Genomic_DNA"/>
</dbReference>
<dbReference type="InterPro" id="IPR056906">
    <property type="entry name" value="ORF2/G2P_dom"/>
</dbReference>
<dbReference type="PATRIC" id="fig|273035.7.peg.1484"/>
<dbReference type="Proteomes" id="UP000062963">
    <property type="component" value="Chromosome"/>
</dbReference>
<evidence type="ECO:0000259" key="1">
    <source>
        <dbReference type="Pfam" id="PF23343"/>
    </source>
</evidence>
<evidence type="ECO:0000313" key="2">
    <source>
        <dbReference type="EMBL" id="ALA98082.1"/>
    </source>
</evidence>
<feature type="domain" description="Replication-associated protein ORF2/G2P" evidence="1">
    <location>
        <begin position="5"/>
        <end position="90"/>
    </location>
</feature>
<dbReference type="RefSeq" id="WP_053391190.1">
    <property type="nucleotide sequence ID" value="NZ_CP010899.1"/>
</dbReference>
<accession>A0A0K2JI24</accession>
<organism evidence="2 3">
    <name type="scientific">Spiroplasma kunkelii CR2-3x</name>
    <dbReference type="NCBI Taxonomy" id="273035"/>
    <lineage>
        <taxon>Bacteria</taxon>
        <taxon>Bacillati</taxon>
        <taxon>Mycoplasmatota</taxon>
        <taxon>Mollicutes</taxon>
        <taxon>Entomoplasmatales</taxon>
        <taxon>Spiroplasmataceae</taxon>
        <taxon>Spiroplasma</taxon>
    </lineage>
</organism>
<protein>
    <submittedName>
        <fullName evidence="2">Spiroplasmavirus-related protein</fullName>
    </submittedName>
</protein>
<proteinExistence type="predicted"/>
<sequence length="213" mass="25995">MQDIKQANYHFNLFIKKLKYHFSKYKKNTYKDLKYLVAYEYQNRGAVHFHIIFSEYIPNKVVRKCWPYGMNKKIKVRKGTNKYIIKYLTKYFVKTQDKIKSKNLKDLNIKAYRFSDNCTDPVVKVGVIEMCKMELIASLKGAKNKFMFVDKQGYKMGVSIDSDWNKDYFWQMEEYIPYDKKQYQHWKEQKLFFENYKKRHKKIISLNNNLLIQ</sequence>
<keyword evidence="3" id="KW-1185">Reference proteome</keyword>
<dbReference type="OrthoDB" id="2666054at2"/>
<reference evidence="2 3" key="1">
    <citation type="journal article" date="2015" name="Genome Announc.">
        <title>Complete Genome Sequence of Spiroplasma kunkelii Strain CR2-3x, Causal Agent of Corn Stunt Disease in Zea mays L.</title>
        <authorList>
            <person name="Davis R.E."/>
            <person name="Shao J."/>
            <person name="Dally E.L."/>
            <person name="Zhao Y."/>
            <person name="Gasparich G.E."/>
            <person name="Gaynor B.J."/>
            <person name="Athey J.C."/>
            <person name="Harrison N.A."/>
            <person name="Donofrio N."/>
        </authorList>
    </citation>
    <scope>NUCLEOTIDE SEQUENCE [LARGE SCALE GENOMIC DNA]</scope>
    <source>
        <strain evidence="2 3">CR2-3x</strain>
    </source>
</reference>